<keyword evidence="10" id="KW-0067">ATP-binding</keyword>
<evidence type="ECO:0000313" key="18">
    <source>
        <dbReference type="Proteomes" id="UP000621560"/>
    </source>
</evidence>
<dbReference type="Gene3D" id="3.30.565.10">
    <property type="entry name" value="Histidine kinase-like ATPase, C-terminal domain"/>
    <property type="match status" value="1"/>
</dbReference>
<evidence type="ECO:0000259" key="16">
    <source>
        <dbReference type="PROSITE" id="PS50885"/>
    </source>
</evidence>
<dbReference type="InterPro" id="IPR004358">
    <property type="entry name" value="Sig_transdc_His_kin-like_C"/>
</dbReference>
<comment type="subcellular location">
    <subcellularLocation>
        <location evidence="2">Cell membrane</location>
        <topology evidence="2">Multi-pass membrane protein</topology>
    </subcellularLocation>
</comment>
<keyword evidence="11 14" id="KW-1133">Transmembrane helix</keyword>
<feature type="transmembrane region" description="Helical" evidence="14">
    <location>
        <begin position="43"/>
        <end position="68"/>
    </location>
</feature>
<dbReference type="CDD" id="cd00082">
    <property type="entry name" value="HisKA"/>
    <property type="match status" value="1"/>
</dbReference>
<dbReference type="CDD" id="cd00075">
    <property type="entry name" value="HATPase"/>
    <property type="match status" value="1"/>
</dbReference>
<comment type="catalytic activity">
    <reaction evidence="1">
        <text>ATP + protein L-histidine = ADP + protein N-phospho-L-histidine.</text>
        <dbReference type="EC" id="2.7.13.3"/>
    </reaction>
</comment>
<keyword evidence="8" id="KW-0547">Nucleotide-binding</keyword>
<feature type="domain" description="HAMP" evidence="16">
    <location>
        <begin position="71"/>
        <end position="123"/>
    </location>
</feature>
<organism evidence="17 18">
    <name type="scientific">Paenibacillus sabuli</name>
    <dbReference type="NCBI Taxonomy" id="2772509"/>
    <lineage>
        <taxon>Bacteria</taxon>
        <taxon>Bacillati</taxon>
        <taxon>Bacillota</taxon>
        <taxon>Bacilli</taxon>
        <taxon>Bacillales</taxon>
        <taxon>Paenibacillaceae</taxon>
        <taxon>Paenibacillus</taxon>
    </lineage>
</organism>
<keyword evidence="9 17" id="KW-0418">Kinase</keyword>
<evidence type="ECO:0000256" key="4">
    <source>
        <dbReference type="ARBA" id="ARBA00022475"/>
    </source>
</evidence>
<dbReference type="InterPro" id="IPR003660">
    <property type="entry name" value="HAMP_dom"/>
</dbReference>
<dbReference type="SMART" id="SM00304">
    <property type="entry name" value="HAMP"/>
    <property type="match status" value="1"/>
</dbReference>
<dbReference type="PROSITE" id="PS50109">
    <property type="entry name" value="HIS_KIN"/>
    <property type="match status" value="1"/>
</dbReference>
<feature type="transmembrane region" description="Helical" evidence="14">
    <location>
        <begin position="9"/>
        <end position="31"/>
    </location>
</feature>
<evidence type="ECO:0000256" key="9">
    <source>
        <dbReference type="ARBA" id="ARBA00022777"/>
    </source>
</evidence>
<evidence type="ECO:0000256" key="12">
    <source>
        <dbReference type="ARBA" id="ARBA00023012"/>
    </source>
</evidence>
<protein>
    <recommendedName>
        <fullName evidence="3">histidine kinase</fullName>
        <ecNumber evidence="3">2.7.13.3</ecNumber>
    </recommendedName>
</protein>
<sequence length="371" mass="41636">MTLRLLGEIVLSMLLSMLTYAALVLVANALGNNIGFLTGIARLFVDVMGFSVFSLLVLVFCAVVYFVLLQWRRFRYFAELSEAIAHIADGNFDHKAPVRQRNEIGDLASSTNRLVEQLKTSMDEERRAEQTKNELITNVSHDLRTPLTSIIGYLGLIEQDRYRDEVELRHYVQIAYDKSNRLNLLINDLFEYTRMRHDTTTLRAVSFNLTELLGELLAQYRLQLEQAGMTSAFHSSEPGLSVNGDPNKIVRVFENLLSNAMAYGREGKRIEVRVWREGRWAAAEVANYGEPIPEVDLPHLFDRFYRADKSRTAHNGGSGLGLAIAKSIVEKHGGTISVSSDEAVTAFRVLLPLAALENGGYWPSSPVRGPE</sequence>
<evidence type="ECO:0000256" key="3">
    <source>
        <dbReference type="ARBA" id="ARBA00012438"/>
    </source>
</evidence>
<name>A0A927GSI4_9BACL</name>
<evidence type="ECO:0000256" key="10">
    <source>
        <dbReference type="ARBA" id="ARBA00022840"/>
    </source>
</evidence>
<evidence type="ECO:0000313" key="17">
    <source>
        <dbReference type="EMBL" id="MBD2846779.1"/>
    </source>
</evidence>
<dbReference type="SMART" id="SM00387">
    <property type="entry name" value="HATPase_c"/>
    <property type="match status" value="1"/>
</dbReference>
<dbReference type="Gene3D" id="1.10.287.130">
    <property type="match status" value="1"/>
</dbReference>
<dbReference type="SUPFAM" id="SSF47384">
    <property type="entry name" value="Homodimeric domain of signal transducing histidine kinase"/>
    <property type="match status" value="1"/>
</dbReference>
<dbReference type="InterPro" id="IPR050398">
    <property type="entry name" value="HssS/ArlS-like"/>
</dbReference>
<dbReference type="Pfam" id="PF00512">
    <property type="entry name" value="HisKA"/>
    <property type="match status" value="1"/>
</dbReference>
<evidence type="ECO:0000259" key="15">
    <source>
        <dbReference type="PROSITE" id="PS50109"/>
    </source>
</evidence>
<comment type="caution">
    <text evidence="17">The sequence shown here is derived from an EMBL/GenBank/DDBJ whole genome shotgun (WGS) entry which is preliminary data.</text>
</comment>
<dbReference type="CDD" id="cd06225">
    <property type="entry name" value="HAMP"/>
    <property type="match status" value="1"/>
</dbReference>
<evidence type="ECO:0000256" key="2">
    <source>
        <dbReference type="ARBA" id="ARBA00004651"/>
    </source>
</evidence>
<dbReference type="Proteomes" id="UP000621560">
    <property type="component" value="Unassembled WGS sequence"/>
</dbReference>
<evidence type="ECO:0000256" key="1">
    <source>
        <dbReference type="ARBA" id="ARBA00000085"/>
    </source>
</evidence>
<evidence type="ECO:0000256" key="13">
    <source>
        <dbReference type="ARBA" id="ARBA00023136"/>
    </source>
</evidence>
<dbReference type="InterPro" id="IPR036097">
    <property type="entry name" value="HisK_dim/P_sf"/>
</dbReference>
<dbReference type="GO" id="GO:0005886">
    <property type="term" value="C:plasma membrane"/>
    <property type="evidence" value="ECO:0007669"/>
    <property type="project" value="UniProtKB-SubCell"/>
</dbReference>
<keyword evidence="12" id="KW-0902">Two-component regulatory system</keyword>
<keyword evidence="18" id="KW-1185">Reference proteome</keyword>
<dbReference type="SUPFAM" id="SSF158472">
    <property type="entry name" value="HAMP domain-like"/>
    <property type="match status" value="1"/>
</dbReference>
<evidence type="ECO:0000256" key="14">
    <source>
        <dbReference type="SAM" id="Phobius"/>
    </source>
</evidence>
<dbReference type="PANTHER" id="PTHR45528">
    <property type="entry name" value="SENSOR HISTIDINE KINASE CPXA"/>
    <property type="match status" value="1"/>
</dbReference>
<evidence type="ECO:0000256" key="8">
    <source>
        <dbReference type="ARBA" id="ARBA00022741"/>
    </source>
</evidence>
<gene>
    <name evidence="17" type="ORF">IDH44_16400</name>
</gene>
<evidence type="ECO:0000256" key="6">
    <source>
        <dbReference type="ARBA" id="ARBA00022679"/>
    </source>
</evidence>
<dbReference type="InterPro" id="IPR036890">
    <property type="entry name" value="HATPase_C_sf"/>
</dbReference>
<dbReference type="EC" id="2.7.13.3" evidence="3"/>
<feature type="domain" description="Histidine kinase" evidence="15">
    <location>
        <begin position="138"/>
        <end position="355"/>
    </location>
</feature>
<dbReference type="FunFam" id="1.10.287.130:FF:000008">
    <property type="entry name" value="Two-component sensor histidine kinase"/>
    <property type="match status" value="1"/>
</dbReference>
<dbReference type="SMART" id="SM00388">
    <property type="entry name" value="HisKA"/>
    <property type="match status" value="1"/>
</dbReference>
<keyword evidence="5" id="KW-0597">Phosphoprotein</keyword>
<dbReference type="PROSITE" id="PS50885">
    <property type="entry name" value="HAMP"/>
    <property type="match status" value="1"/>
</dbReference>
<dbReference type="SUPFAM" id="SSF55874">
    <property type="entry name" value="ATPase domain of HSP90 chaperone/DNA topoisomerase II/histidine kinase"/>
    <property type="match status" value="1"/>
</dbReference>
<evidence type="ECO:0000256" key="7">
    <source>
        <dbReference type="ARBA" id="ARBA00022692"/>
    </source>
</evidence>
<dbReference type="InterPro" id="IPR003661">
    <property type="entry name" value="HisK_dim/P_dom"/>
</dbReference>
<dbReference type="PANTHER" id="PTHR45528:SF1">
    <property type="entry name" value="SENSOR HISTIDINE KINASE CPXA"/>
    <property type="match status" value="1"/>
</dbReference>
<dbReference type="InterPro" id="IPR005467">
    <property type="entry name" value="His_kinase_dom"/>
</dbReference>
<dbReference type="FunFam" id="3.30.565.10:FF:000013">
    <property type="entry name" value="Two-component sensor histidine kinase"/>
    <property type="match status" value="1"/>
</dbReference>
<dbReference type="GO" id="GO:0005524">
    <property type="term" value="F:ATP binding"/>
    <property type="evidence" value="ECO:0007669"/>
    <property type="project" value="UniProtKB-KW"/>
</dbReference>
<evidence type="ECO:0000256" key="5">
    <source>
        <dbReference type="ARBA" id="ARBA00022553"/>
    </source>
</evidence>
<proteinExistence type="predicted"/>
<keyword evidence="4" id="KW-1003">Cell membrane</keyword>
<evidence type="ECO:0000256" key="11">
    <source>
        <dbReference type="ARBA" id="ARBA00022989"/>
    </source>
</evidence>
<keyword evidence="13 14" id="KW-0472">Membrane</keyword>
<keyword evidence="6" id="KW-0808">Transferase</keyword>
<dbReference type="Pfam" id="PF00672">
    <property type="entry name" value="HAMP"/>
    <property type="match status" value="1"/>
</dbReference>
<dbReference type="EMBL" id="JACXIZ010000027">
    <property type="protein sequence ID" value="MBD2846779.1"/>
    <property type="molecule type" value="Genomic_DNA"/>
</dbReference>
<dbReference type="InterPro" id="IPR003594">
    <property type="entry name" value="HATPase_dom"/>
</dbReference>
<dbReference type="PRINTS" id="PR00344">
    <property type="entry name" value="BCTRLSENSOR"/>
</dbReference>
<reference evidence="17" key="1">
    <citation type="submission" date="2020-09" db="EMBL/GenBank/DDBJ databases">
        <title>A novel bacterium of genus Paenibacillus, isolated from South China Sea.</title>
        <authorList>
            <person name="Huang H."/>
            <person name="Mo K."/>
            <person name="Hu Y."/>
        </authorList>
    </citation>
    <scope>NUCLEOTIDE SEQUENCE</scope>
    <source>
        <strain evidence="17">IB182496</strain>
    </source>
</reference>
<dbReference type="AlphaFoldDB" id="A0A927GSI4"/>
<dbReference type="Pfam" id="PF02518">
    <property type="entry name" value="HATPase_c"/>
    <property type="match status" value="1"/>
</dbReference>
<keyword evidence="7 14" id="KW-0812">Transmembrane</keyword>
<dbReference type="Gene3D" id="6.10.340.10">
    <property type="match status" value="1"/>
</dbReference>
<accession>A0A927GSI4</accession>
<dbReference type="GO" id="GO:0000155">
    <property type="term" value="F:phosphorelay sensor kinase activity"/>
    <property type="evidence" value="ECO:0007669"/>
    <property type="project" value="InterPro"/>
</dbReference>